<comment type="caution">
    <text evidence="3">The sequence shown here is derived from an EMBL/GenBank/DDBJ whole genome shotgun (WGS) entry which is preliminary data.</text>
</comment>
<evidence type="ECO:0000256" key="1">
    <source>
        <dbReference type="ARBA" id="ARBA00022679"/>
    </source>
</evidence>
<protein>
    <recommendedName>
        <fullName evidence="2">Beta-ketoacyl synthase-like N-terminal domain-containing protein</fullName>
    </recommendedName>
</protein>
<accession>A0ABT1NIL2</accession>
<keyword evidence="4" id="KW-1185">Reference proteome</keyword>
<evidence type="ECO:0000313" key="3">
    <source>
        <dbReference type="EMBL" id="MCQ1531120.1"/>
    </source>
</evidence>
<dbReference type="PANTHER" id="PTHR11712">
    <property type="entry name" value="POLYKETIDE SYNTHASE-RELATED"/>
    <property type="match status" value="1"/>
</dbReference>
<dbReference type="EMBL" id="JAJEKE010000018">
    <property type="protein sequence ID" value="MCQ1531120.1"/>
    <property type="molecule type" value="Genomic_DNA"/>
</dbReference>
<sequence length="324" mass="35322">MTNRVFITGVGALLGSVKDSFSNGYIINDELCEKINAKYQTRSLDRVSKLLLAASELSLTDSSVEIDKNVHKEYGLFVGTKYGALNSIHSFDSQAVAKGALTVKPTQFPNTVLNAPACQVGIQLSIEGPIYTVCNGTNASLDAIGLAYNHVKTGHVDAAFVIGADEISELQIRIHHVDENVHEASGALVLQTNEDIRHSNCDIEIVGYYSQSIAYDNRPDNTEVISNIIKTALRGTDLRTDKVACIKCCTSNDQIIESLITNVIHSLNYNGLYFANQPDYMGAVGIILTIESVYEMRKCTDKGIAHVIINLSSDNISVLIIKKH</sequence>
<dbReference type="SUPFAM" id="SSF53901">
    <property type="entry name" value="Thiolase-like"/>
    <property type="match status" value="1"/>
</dbReference>
<dbReference type="Pfam" id="PF00109">
    <property type="entry name" value="ketoacyl-synt"/>
    <property type="match status" value="1"/>
</dbReference>
<dbReference type="Proteomes" id="UP001651880">
    <property type="component" value="Unassembled WGS sequence"/>
</dbReference>
<name>A0ABT1NIL2_9FIRM</name>
<dbReference type="Gene3D" id="3.40.47.10">
    <property type="match status" value="1"/>
</dbReference>
<reference evidence="3 4" key="1">
    <citation type="submission" date="2021-10" db="EMBL/GenBank/DDBJ databases">
        <title>Lutispora strain m25 sp. nov., a thermophilic, non-spore-forming bacterium isolated from a lab-scale methanogenic bioreactor digesting anaerobic sludge.</title>
        <authorList>
            <person name="El Houari A."/>
            <person name="Mcdonald J."/>
        </authorList>
    </citation>
    <scope>NUCLEOTIDE SEQUENCE [LARGE SCALE GENOMIC DNA]</scope>
    <source>
        <strain evidence="4">m25</strain>
    </source>
</reference>
<keyword evidence="1" id="KW-0808">Transferase</keyword>
<dbReference type="PANTHER" id="PTHR11712:SF336">
    <property type="entry name" value="3-OXOACYL-[ACYL-CARRIER-PROTEIN] SYNTHASE, MITOCHONDRIAL"/>
    <property type="match status" value="1"/>
</dbReference>
<dbReference type="RefSeq" id="WP_255228640.1">
    <property type="nucleotide sequence ID" value="NZ_JAJEKE010000018.1"/>
</dbReference>
<dbReference type="InterPro" id="IPR000794">
    <property type="entry name" value="Beta-ketoacyl_synthase"/>
</dbReference>
<evidence type="ECO:0000313" key="4">
    <source>
        <dbReference type="Proteomes" id="UP001651880"/>
    </source>
</evidence>
<proteinExistence type="predicted"/>
<feature type="domain" description="Beta-ketoacyl synthase-like N-terminal" evidence="2">
    <location>
        <begin position="40"/>
        <end position="166"/>
    </location>
</feature>
<organism evidence="3 4">
    <name type="scientific">Lutispora saccharofermentans</name>
    <dbReference type="NCBI Taxonomy" id="3024236"/>
    <lineage>
        <taxon>Bacteria</taxon>
        <taxon>Bacillati</taxon>
        <taxon>Bacillota</taxon>
        <taxon>Clostridia</taxon>
        <taxon>Lutisporales</taxon>
        <taxon>Lutisporaceae</taxon>
        <taxon>Lutispora</taxon>
    </lineage>
</organism>
<evidence type="ECO:0000259" key="2">
    <source>
        <dbReference type="Pfam" id="PF00109"/>
    </source>
</evidence>
<gene>
    <name evidence="3" type="ORF">LJD61_16460</name>
</gene>
<dbReference type="InterPro" id="IPR014030">
    <property type="entry name" value="Ketoacyl_synth_N"/>
</dbReference>
<dbReference type="InterPro" id="IPR016039">
    <property type="entry name" value="Thiolase-like"/>
</dbReference>